<keyword evidence="3" id="KW-1185">Reference proteome</keyword>
<reference evidence="2 3" key="1">
    <citation type="submission" date="2019-07" db="EMBL/GenBank/DDBJ databases">
        <title>WGS assembly of Gossypium mustelinum.</title>
        <authorList>
            <person name="Chen Z.J."/>
            <person name="Sreedasyam A."/>
            <person name="Ando A."/>
            <person name="Song Q."/>
            <person name="De L."/>
            <person name="Hulse-Kemp A."/>
            <person name="Ding M."/>
            <person name="Ye W."/>
            <person name="Kirkbride R."/>
            <person name="Jenkins J."/>
            <person name="Plott C."/>
            <person name="Lovell J."/>
            <person name="Lin Y.-M."/>
            <person name="Vaughn R."/>
            <person name="Liu B."/>
            <person name="Li W."/>
            <person name="Simpson S."/>
            <person name="Scheffler B."/>
            <person name="Saski C."/>
            <person name="Grover C."/>
            <person name="Hu G."/>
            <person name="Conover J."/>
            <person name="Carlson J."/>
            <person name="Shu S."/>
            <person name="Boston L."/>
            <person name="Williams M."/>
            <person name="Peterson D."/>
            <person name="Mcgee K."/>
            <person name="Jones D."/>
            <person name="Wendel J."/>
            <person name="Stelly D."/>
            <person name="Grimwood J."/>
            <person name="Schmutz J."/>
        </authorList>
    </citation>
    <scope>NUCLEOTIDE SEQUENCE [LARGE SCALE GENOMIC DNA]</scope>
    <source>
        <strain evidence="2">1408120.09</strain>
    </source>
</reference>
<dbReference type="PANTHER" id="PTHR31170:SF25">
    <property type="entry name" value="BNAA09G04570D PROTEIN"/>
    <property type="match status" value="1"/>
</dbReference>
<organism evidence="2 3">
    <name type="scientific">Gossypium mustelinum</name>
    <name type="common">Cotton</name>
    <name type="synonym">Gossypium caicoense</name>
    <dbReference type="NCBI Taxonomy" id="34275"/>
    <lineage>
        <taxon>Eukaryota</taxon>
        <taxon>Viridiplantae</taxon>
        <taxon>Streptophyta</taxon>
        <taxon>Embryophyta</taxon>
        <taxon>Tracheophyta</taxon>
        <taxon>Spermatophyta</taxon>
        <taxon>Magnoliopsida</taxon>
        <taxon>eudicotyledons</taxon>
        <taxon>Gunneridae</taxon>
        <taxon>Pentapetalae</taxon>
        <taxon>rosids</taxon>
        <taxon>malvids</taxon>
        <taxon>Malvales</taxon>
        <taxon>Malvaceae</taxon>
        <taxon>Malvoideae</taxon>
        <taxon>Gossypium</taxon>
    </lineage>
</organism>
<accession>A0A5D2S522</accession>
<dbReference type="Pfam" id="PF03140">
    <property type="entry name" value="DUF247"/>
    <property type="match status" value="1"/>
</dbReference>
<evidence type="ECO:0000256" key="1">
    <source>
        <dbReference type="SAM" id="Phobius"/>
    </source>
</evidence>
<keyword evidence="1" id="KW-0812">Transmembrane</keyword>
<name>A0A5D2S522_GOSMU</name>
<dbReference type="InterPro" id="IPR004158">
    <property type="entry name" value="DUF247_pln"/>
</dbReference>
<dbReference type="AlphaFoldDB" id="A0A5D2S522"/>
<keyword evidence="1" id="KW-0472">Membrane</keyword>
<feature type="transmembrane region" description="Helical" evidence="1">
    <location>
        <begin position="412"/>
        <end position="436"/>
    </location>
</feature>
<evidence type="ECO:0000313" key="2">
    <source>
        <dbReference type="EMBL" id="TYI47632.1"/>
    </source>
</evidence>
<dbReference type="Proteomes" id="UP000323597">
    <property type="component" value="Chromosome D13"/>
</dbReference>
<protein>
    <submittedName>
        <fullName evidence="2">Uncharacterized protein</fullName>
    </submittedName>
</protein>
<dbReference type="EMBL" id="CM017661">
    <property type="protein sequence ID" value="TYI47632.1"/>
    <property type="molecule type" value="Genomic_DNA"/>
</dbReference>
<keyword evidence="1" id="KW-1133">Transmembrane helix</keyword>
<evidence type="ECO:0000313" key="3">
    <source>
        <dbReference type="Proteomes" id="UP000323597"/>
    </source>
</evidence>
<gene>
    <name evidence="2" type="ORF">E1A91_D13G187700v1</name>
</gene>
<sequence>MTSSSCDIEKGCVEFEHGLSSFQEESFTIFKVPHRLREVNEKAYEPNVISIGPYHYRKPHLARMEDFKKRWFEKFVKKPHLGIDQFREAIRPLEEKIRNCYEQPLPPGLEAKANFVDMMVYDGCFAVQLLQNGHLNDFIKHGRHVLNEIQYDLLFLENQLPFFVLLELYRMIKPNPEPQRHICELVAFALKFFERRPLYLPKNTSIRHLLHLVHTTSNPSHLGTQVEVENKKKEENLQSSRNWMPSATELEDAGIHFSGVSIQNMQNQEQGEKNKFEITFDNATKELKIPTLEVDDSTEREFRNYMVHEQFLPLGVPTYFVDYVIFMDELINTGKDVELLRKSKIIDNWLGNDEAVTKMFNKLGDSIYYIREDFHYKNIVIQVNNHCEIKCNIWKWMAKLKKDYFNTPWSPISFLAAFVLLVLTIVQTIFSLLSYYH</sequence>
<dbReference type="PANTHER" id="PTHR31170">
    <property type="entry name" value="BNAC04G53230D PROTEIN"/>
    <property type="match status" value="1"/>
</dbReference>
<proteinExistence type="predicted"/>